<dbReference type="GO" id="GO:0006644">
    <property type="term" value="P:phospholipid metabolic process"/>
    <property type="evidence" value="ECO:0007669"/>
    <property type="project" value="InterPro"/>
</dbReference>
<dbReference type="OrthoDB" id="8907274at2759"/>
<keyword evidence="4 6" id="KW-1133">Transmembrane helix</keyword>
<evidence type="ECO:0000256" key="2">
    <source>
        <dbReference type="ARBA" id="ARBA00008816"/>
    </source>
</evidence>
<dbReference type="EMBL" id="CAJHNH020004101">
    <property type="protein sequence ID" value="CAG5130547.1"/>
    <property type="molecule type" value="Genomic_DNA"/>
</dbReference>
<evidence type="ECO:0000259" key="7">
    <source>
        <dbReference type="SMART" id="SM00014"/>
    </source>
</evidence>
<keyword evidence="9" id="KW-1185">Reference proteome</keyword>
<dbReference type="PANTHER" id="PTHR10165">
    <property type="entry name" value="LIPID PHOSPHATE PHOSPHATASE"/>
    <property type="match status" value="1"/>
</dbReference>
<evidence type="ECO:0000256" key="4">
    <source>
        <dbReference type="ARBA" id="ARBA00022989"/>
    </source>
</evidence>
<dbReference type="AlphaFoldDB" id="A0A8S3ZLZ7"/>
<keyword evidence="3 6" id="KW-0812">Transmembrane</keyword>
<evidence type="ECO:0000313" key="8">
    <source>
        <dbReference type="EMBL" id="CAG5130547.1"/>
    </source>
</evidence>
<name>A0A8S3ZLZ7_9EUPU</name>
<feature type="transmembrane region" description="Helical" evidence="6">
    <location>
        <begin position="57"/>
        <end position="75"/>
    </location>
</feature>
<dbReference type="Proteomes" id="UP000678393">
    <property type="component" value="Unassembled WGS sequence"/>
</dbReference>
<dbReference type="InterPro" id="IPR036938">
    <property type="entry name" value="PAP2/HPO_sf"/>
</dbReference>
<organism evidence="8 9">
    <name type="scientific">Candidula unifasciata</name>
    <dbReference type="NCBI Taxonomy" id="100452"/>
    <lineage>
        <taxon>Eukaryota</taxon>
        <taxon>Metazoa</taxon>
        <taxon>Spiralia</taxon>
        <taxon>Lophotrochozoa</taxon>
        <taxon>Mollusca</taxon>
        <taxon>Gastropoda</taxon>
        <taxon>Heterobranchia</taxon>
        <taxon>Euthyneura</taxon>
        <taxon>Panpulmonata</taxon>
        <taxon>Eupulmonata</taxon>
        <taxon>Stylommatophora</taxon>
        <taxon>Helicina</taxon>
        <taxon>Helicoidea</taxon>
        <taxon>Geomitridae</taxon>
        <taxon>Candidula</taxon>
    </lineage>
</organism>
<dbReference type="InterPro" id="IPR000326">
    <property type="entry name" value="PAP2/HPO"/>
</dbReference>
<dbReference type="InterPro" id="IPR043216">
    <property type="entry name" value="PAP-like"/>
</dbReference>
<evidence type="ECO:0000256" key="3">
    <source>
        <dbReference type="ARBA" id="ARBA00022692"/>
    </source>
</evidence>
<gene>
    <name evidence="8" type="ORF">CUNI_LOCUS16105</name>
</gene>
<feature type="non-terminal residue" evidence="8">
    <location>
        <position position="1"/>
    </location>
</feature>
<dbReference type="GO" id="GO:0046839">
    <property type="term" value="P:phospholipid dephosphorylation"/>
    <property type="evidence" value="ECO:0007669"/>
    <property type="project" value="TreeGrafter"/>
</dbReference>
<dbReference type="Pfam" id="PF01569">
    <property type="entry name" value="PAP2"/>
    <property type="match status" value="1"/>
</dbReference>
<comment type="caution">
    <text evidence="8">The sequence shown here is derived from an EMBL/GenBank/DDBJ whole genome shotgun (WGS) entry which is preliminary data.</text>
</comment>
<accession>A0A8S3ZLZ7</accession>
<feature type="transmembrane region" description="Helical" evidence="6">
    <location>
        <begin position="81"/>
        <end position="101"/>
    </location>
</feature>
<sequence length="167" mass="18502">FVTQYECTNTLIEQKWVHDSTLSFPSGHASVSVYSATFTVLYLQMRMNVRFSYLLKPALQACALILALYCCISRVTDHKHFSTDVIAGSIIGAFLATAAFYRITSQVLCDSVKEQSPRLPRAVSVESEPRTPTPLLRPERIVIDHSYKNGGAVTDSKGGFSHKVLSI</sequence>
<keyword evidence="5 6" id="KW-0472">Membrane</keyword>
<dbReference type="GO" id="GO:0005886">
    <property type="term" value="C:plasma membrane"/>
    <property type="evidence" value="ECO:0007669"/>
    <property type="project" value="TreeGrafter"/>
</dbReference>
<dbReference type="PANTHER" id="PTHR10165:SF103">
    <property type="entry name" value="PHOSPHOLIPID PHOSPHATASE HOMOLOG 1.2 HOMOLOG"/>
    <property type="match status" value="1"/>
</dbReference>
<dbReference type="GO" id="GO:0007165">
    <property type="term" value="P:signal transduction"/>
    <property type="evidence" value="ECO:0007669"/>
    <property type="project" value="TreeGrafter"/>
</dbReference>
<proteinExistence type="inferred from homology"/>
<evidence type="ECO:0000256" key="5">
    <source>
        <dbReference type="ARBA" id="ARBA00023136"/>
    </source>
</evidence>
<dbReference type="Gene3D" id="1.20.144.10">
    <property type="entry name" value="Phosphatidic acid phosphatase type 2/haloperoxidase"/>
    <property type="match status" value="1"/>
</dbReference>
<protein>
    <recommendedName>
        <fullName evidence="7">Phosphatidic acid phosphatase type 2/haloperoxidase domain-containing protein</fullName>
    </recommendedName>
</protein>
<comment type="similarity">
    <text evidence="2">Belongs to the PA-phosphatase related phosphoesterase family.</text>
</comment>
<evidence type="ECO:0000313" key="9">
    <source>
        <dbReference type="Proteomes" id="UP000678393"/>
    </source>
</evidence>
<evidence type="ECO:0000256" key="6">
    <source>
        <dbReference type="SAM" id="Phobius"/>
    </source>
</evidence>
<feature type="domain" description="Phosphatidic acid phosphatase type 2/haloperoxidase" evidence="7">
    <location>
        <begin position="1"/>
        <end position="100"/>
    </location>
</feature>
<reference evidence="8" key="1">
    <citation type="submission" date="2021-04" db="EMBL/GenBank/DDBJ databases">
        <authorList>
            <consortium name="Molecular Ecology Group"/>
        </authorList>
    </citation>
    <scope>NUCLEOTIDE SEQUENCE</scope>
</reference>
<dbReference type="GO" id="GO:0008195">
    <property type="term" value="F:phosphatidate phosphatase activity"/>
    <property type="evidence" value="ECO:0007669"/>
    <property type="project" value="TreeGrafter"/>
</dbReference>
<dbReference type="SMART" id="SM00014">
    <property type="entry name" value="acidPPc"/>
    <property type="match status" value="1"/>
</dbReference>
<comment type="subcellular location">
    <subcellularLocation>
        <location evidence="1">Membrane</location>
        <topology evidence="1">Multi-pass membrane protein</topology>
    </subcellularLocation>
</comment>
<evidence type="ECO:0000256" key="1">
    <source>
        <dbReference type="ARBA" id="ARBA00004141"/>
    </source>
</evidence>
<dbReference type="SUPFAM" id="SSF48317">
    <property type="entry name" value="Acid phosphatase/Vanadium-dependent haloperoxidase"/>
    <property type="match status" value="1"/>
</dbReference>